<name>A0A2T9YT01_9FUNG</name>
<evidence type="ECO:0000313" key="3">
    <source>
        <dbReference type="Proteomes" id="UP000245383"/>
    </source>
</evidence>
<evidence type="ECO:0000313" key="2">
    <source>
        <dbReference type="EMBL" id="PVU95467.1"/>
    </source>
</evidence>
<organism evidence="2 3">
    <name type="scientific">Smittium simulii</name>
    <dbReference type="NCBI Taxonomy" id="133385"/>
    <lineage>
        <taxon>Eukaryota</taxon>
        <taxon>Fungi</taxon>
        <taxon>Fungi incertae sedis</taxon>
        <taxon>Zoopagomycota</taxon>
        <taxon>Kickxellomycotina</taxon>
        <taxon>Harpellomycetes</taxon>
        <taxon>Harpellales</taxon>
        <taxon>Legeriomycetaceae</taxon>
        <taxon>Smittium</taxon>
    </lineage>
</organism>
<dbReference type="InterPro" id="IPR044822">
    <property type="entry name" value="Myb_DNA-bind_4"/>
</dbReference>
<keyword evidence="3" id="KW-1185">Reference proteome</keyword>
<protein>
    <recommendedName>
        <fullName evidence="1">Myb/SANT-like DNA-binding domain-containing protein</fullName>
    </recommendedName>
</protein>
<feature type="domain" description="Myb/SANT-like DNA-binding" evidence="1">
    <location>
        <begin position="249"/>
        <end position="334"/>
    </location>
</feature>
<dbReference type="Gene3D" id="1.10.10.60">
    <property type="entry name" value="Homeodomain-like"/>
    <property type="match status" value="1"/>
</dbReference>
<comment type="caution">
    <text evidence="2">The sequence shown here is derived from an EMBL/GenBank/DDBJ whole genome shotgun (WGS) entry which is preliminary data.</text>
</comment>
<evidence type="ECO:0000259" key="1">
    <source>
        <dbReference type="Pfam" id="PF13837"/>
    </source>
</evidence>
<sequence>MTVDDTTAKIAEPTEGAKVDTIVHDLSDHCGSNMTFKSNKKVKMDKICTETALNNKFDLPKNSHTDESMSDTEKNGFINKVRHKNDTKTINAIEKEKVLAIFIGSSTDINSHDSKEKTEDQIEIEKEHTSRYIDDEDIYDKDDKDNFLDYSLENLKSHTQNAKGLVEENESDIDMHDIHYIKYNPQQNKEVFSSYKPDNFLNRENLENQEFNKDNYEALQSSENYDEPYFLNGCNNSSKNLTPKFKRSRNWGREETQSLLRELFNIVKDLSSQKRDTALRSNSTFECVADKLNGCGFDRNAQACLVRWRNILRIYKTQRKLILDAGGDVKQYPFAMEIENIFRNDLDSLIMDNNKDEKYDTGKDKSSEIESYNDDGQWTKPQSFDCFYIKPEPLDSISKKRPLLSPENNFGKCVTVTNGPKDYFSRFSKNYKPPNNNRNNLNNLNNLNRCYSSEAIIVDSNNEPTASIDNIVKKRMSISSYRSPKKVIYQSSSARYLDKVSDLENHNSIVPYHPNVNQQGCRPNNKTAENEQLLNKIEKLEARINDFISSVNYYYKILETSFDELRYLKAVALSNGSDVVNNESNTGCSAINPIYTFNRESKSDENGTKNRKDFNCLFKRPDYERRNFYKDYTSKFISGSNQNS</sequence>
<accession>A0A2T9YT01</accession>
<dbReference type="EMBL" id="MBFR01000056">
    <property type="protein sequence ID" value="PVU95467.1"/>
    <property type="molecule type" value="Genomic_DNA"/>
</dbReference>
<reference evidence="2 3" key="1">
    <citation type="journal article" date="2018" name="MBio">
        <title>Comparative Genomics Reveals the Core Gene Toolbox for the Fungus-Insect Symbiosis.</title>
        <authorList>
            <person name="Wang Y."/>
            <person name="Stata M."/>
            <person name="Wang W."/>
            <person name="Stajich J.E."/>
            <person name="White M.M."/>
            <person name="Moncalvo J.M."/>
        </authorList>
    </citation>
    <scope>NUCLEOTIDE SEQUENCE [LARGE SCALE GENOMIC DNA]</scope>
    <source>
        <strain evidence="2 3">SWE-8-4</strain>
    </source>
</reference>
<dbReference type="Pfam" id="PF13837">
    <property type="entry name" value="Myb_DNA-bind_4"/>
    <property type="match status" value="1"/>
</dbReference>
<dbReference type="AlphaFoldDB" id="A0A2T9YT01"/>
<dbReference type="OrthoDB" id="5599927at2759"/>
<proteinExistence type="predicted"/>
<gene>
    <name evidence="2" type="ORF">BB561_001804</name>
</gene>
<dbReference type="Proteomes" id="UP000245383">
    <property type="component" value="Unassembled WGS sequence"/>
</dbReference>